<evidence type="ECO:0000313" key="1">
    <source>
        <dbReference type="EMBL" id="UYG17701.1"/>
    </source>
</evidence>
<name>A0ABY6G501_9MICO</name>
<dbReference type="EMBL" id="CP107020">
    <property type="protein sequence ID" value="UYG17701.1"/>
    <property type="molecule type" value="Genomic_DNA"/>
</dbReference>
<proteinExistence type="predicted"/>
<organism evidence="1 2">
    <name type="scientific">Brachybacterium huguangmaarense</name>
    <dbReference type="NCBI Taxonomy" id="1652028"/>
    <lineage>
        <taxon>Bacteria</taxon>
        <taxon>Bacillati</taxon>
        <taxon>Actinomycetota</taxon>
        <taxon>Actinomycetes</taxon>
        <taxon>Micrococcales</taxon>
        <taxon>Dermabacteraceae</taxon>
        <taxon>Brachybacterium</taxon>
    </lineage>
</organism>
<protein>
    <submittedName>
        <fullName evidence="1">Uncharacterized protein</fullName>
    </submittedName>
</protein>
<dbReference type="RefSeq" id="WP_263594909.1">
    <property type="nucleotide sequence ID" value="NZ_CP107020.1"/>
</dbReference>
<gene>
    <name evidence="1" type="ORF">BRM3_04575</name>
</gene>
<dbReference type="Proteomes" id="UP001164305">
    <property type="component" value="Chromosome"/>
</dbReference>
<keyword evidence="2" id="KW-1185">Reference proteome</keyword>
<accession>A0ABY6G501</accession>
<sequence length="283" mass="30149">MTTSTSTDHAGDIQVTERDMLGALELLAAASPDPDELLVLTDEELLGLAGPAALELLGGPYLAQDRIDAESSSAAAVRSLAARRLVTVSPEGREDEGEVVVGDGDPRERAVQLDRRLAGAITLRRIPEAMMTVSRTLAGGTTVLGLYLFPGGGVLEEYVTIDGFHHLSLPTLDALPERLAVFVDPFESAHEDGAIETVTPEGPIEDYRVEGTRSLAVLTSITEGAGRQATFFGTEDRLRVLDNGTIEGDDAERSRQITDVSATTLRAILEDLVPVLVDDETES</sequence>
<evidence type="ECO:0000313" key="2">
    <source>
        <dbReference type="Proteomes" id="UP001164305"/>
    </source>
</evidence>
<reference evidence="1" key="1">
    <citation type="submission" date="2022-10" db="EMBL/GenBank/DDBJ databases">
        <title>Whole-Genome Sequencing of Brachybacterium huguangmaarense BRM-3, Isolated from Betula schmidtii.</title>
        <authorList>
            <person name="Haam D."/>
        </authorList>
    </citation>
    <scope>NUCLEOTIDE SEQUENCE</scope>
    <source>
        <strain evidence="1">BRM-3</strain>
    </source>
</reference>